<feature type="region of interest" description="Disordered" evidence="1">
    <location>
        <begin position="949"/>
        <end position="991"/>
    </location>
</feature>
<feature type="compositionally biased region" description="Basic and acidic residues" evidence="1">
    <location>
        <begin position="958"/>
        <end position="974"/>
    </location>
</feature>
<organism evidence="2 3">
    <name type="scientific">Ceratocystis pirilliformis</name>
    <dbReference type="NCBI Taxonomy" id="259994"/>
    <lineage>
        <taxon>Eukaryota</taxon>
        <taxon>Fungi</taxon>
        <taxon>Dikarya</taxon>
        <taxon>Ascomycota</taxon>
        <taxon>Pezizomycotina</taxon>
        <taxon>Sordariomycetes</taxon>
        <taxon>Hypocreomycetidae</taxon>
        <taxon>Microascales</taxon>
        <taxon>Ceratocystidaceae</taxon>
        <taxon>Ceratocystis</taxon>
    </lineage>
</organism>
<feature type="region of interest" description="Disordered" evidence="1">
    <location>
        <begin position="405"/>
        <end position="433"/>
    </location>
</feature>
<protein>
    <recommendedName>
        <fullName evidence="4">Ubiquitin interaction motif protein</fullName>
    </recommendedName>
</protein>
<name>A0ABR3YW56_9PEZI</name>
<evidence type="ECO:0008006" key="4">
    <source>
        <dbReference type="Google" id="ProtNLM"/>
    </source>
</evidence>
<sequence length="991" mass="110018">MSPEPTDAAIQEVAEFTAFNDRAVITRALKANNNDTIRVVQEYFEDAEAFNRKYSWDNTVLTTDNDGNPQQGISFHIEAPTPVHPAANSDTGLDQSDAYYERLALSRPPSRTTNPSPVNRVSEWQSSVTDNNMYNYSSHPDLNLPNVTTSQEEEDLQKALRISAQESEAKIGHQEMGIATSVSPLHNSTTDTMPDTAPPPPAVSFGPARHVEYPENNWAMVSVSVNEYAKPQVYNIKPEARHRPYDTPAVLVLADKSGTISTQDRLGGIITVLHSIPLARNIFLDGSTGASYGHHHDWWKGAPILKGPSEDPLEADSLAQNEDEAELEWETQNAGVSINDELHRLVGLLEMSERSFGTINGLSDAMGGMYNLEARFFDYITGRNRQVAEPLLTVVRHVEIGTLRELEQSSNPEDANAPGEPEASAPEPTGYDSQETQVTYIEAEINSTSWPYIQSFTDIWDHVMWNDTVAYNVRPHAKSGMTCIDKQGQVMAVHINSEGHDAPFEIPRQFSVERYMTGRHDEAIGLMEMLVDQKLCLAKAKQRLRGLYELPDGTTNSSPDLTLDRFASQIRDYEAQVRYIHDRARFREFASSGFDEAKFPCGSDDAPPKLLAEEQDIVNVLNHSIKALKERYGRVAVEVESLKSHIAFHKEQLRNISTMYTDPEKPRPKPFVSQLMHLRGVVCDSGVVYLCQRQEQKLVEVDVETEAQPVDQWWRLKVVPDAEPAVQAEKVDWGRIAHGVWKDGKNPLLIYATQLALDTNPIPLPELLAKFVRFDNRLFHHELSQSTAKENDPFTNNMFTQASGHYPPSVSLTSDLDHIRSPGKRKHCFGSPDSMASNRVSIGSEVAAYGSDVDMDLQTVTGDFGSTVLDVSSGVAAGAVNRDREDDQPPSYHLIANLGDYNDPDKSDSASVHEISLSADEAAAATLDQPPTAPVVEMSQVNNGAHAMFRSNISADAQKADSKHTIKTEDKMPTEDDDADVPPLPERRPMN</sequence>
<evidence type="ECO:0000313" key="3">
    <source>
        <dbReference type="Proteomes" id="UP001583280"/>
    </source>
</evidence>
<gene>
    <name evidence="2" type="ORF">Cpir12675_004672</name>
</gene>
<dbReference type="InterPro" id="IPR003903">
    <property type="entry name" value="UIM_dom"/>
</dbReference>
<evidence type="ECO:0000313" key="2">
    <source>
        <dbReference type="EMBL" id="KAL1892122.1"/>
    </source>
</evidence>
<accession>A0ABR3YW56</accession>
<comment type="caution">
    <text evidence="2">The sequence shown here is derived from an EMBL/GenBank/DDBJ whole genome shotgun (WGS) entry which is preliminary data.</text>
</comment>
<dbReference type="PROSITE" id="PS50330">
    <property type="entry name" value="UIM"/>
    <property type="match status" value="1"/>
</dbReference>
<dbReference type="Proteomes" id="UP001583280">
    <property type="component" value="Unassembled WGS sequence"/>
</dbReference>
<feature type="compositionally biased region" description="Low complexity" evidence="1">
    <location>
        <begin position="415"/>
        <end position="428"/>
    </location>
</feature>
<proteinExistence type="predicted"/>
<reference evidence="2 3" key="1">
    <citation type="journal article" date="2024" name="IMA Fungus">
        <title>IMA Genome - F19 : A genome assembly and annotation guide to empower mycologists, including annotated draft genome sequences of Ceratocystis pirilliformis, Diaporthe australafricana, Fusarium ophioides, Paecilomyces lecythidis, and Sporothrix stenoceras.</title>
        <authorList>
            <person name="Aylward J."/>
            <person name="Wilson A.M."/>
            <person name="Visagie C.M."/>
            <person name="Spraker J."/>
            <person name="Barnes I."/>
            <person name="Buitendag C."/>
            <person name="Ceriani C."/>
            <person name="Del Mar Angel L."/>
            <person name="du Plessis D."/>
            <person name="Fuchs T."/>
            <person name="Gasser K."/>
            <person name="Kramer D."/>
            <person name="Li W."/>
            <person name="Munsamy K."/>
            <person name="Piso A."/>
            <person name="Price J.L."/>
            <person name="Sonnekus B."/>
            <person name="Thomas C."/>
            <person name="van der Nest A."/>
            <person name="van Dijk A."/>
            <person name="van Heerden A."/>
            <person name="van Vuuren N."/>
            <person name="Yilmaz N."/>
            <person name="Duong T.A."/>
            <person name="van der Merwe N.A."/>
            <person name="Wingfield M.J."/>
            <person name="Wingfield B.D."/>
        </authorList>
    </citation>
    <scope>NUCLEOTIDE SEQUENCE [LARGE SCALE GENOMIC DNA]</scope>
    <source>
        <strain evidence="2 3">CMW 12675</strain>
    </source>
</reference>
<dbReference type="PANTHER" id="PTHR39597">
    <property type="entry name" value="UBA DOMAIN-CONTAINING PROTEIN RUP1"/>
    <property type="match status" value="1"/>
</dbReference>
<evidence type="ECO:0000256" key="1">
    <source>
        <dbReference type="SAM" id="MobiDB-lite"/>
    </source>
</evidence>
<dbReference type="PANTHER" id="PTHR39597:SF1">
    <property type="entry name" value="UBA DOMAIN-CONTAINING PROTEIN RUP1"/>
    <property type="match status" value="1"/>
</dbReference>
<keyword evidence="3" id="KW-1185">Reference proteome</keyword>
<dbReference type="InterPro" id="IPR055335">
    <property type="entry name" value="Ucp6/RUP1"/>
</dbReference>
<dbReference type="EMBL" id="JAWDJO010000138">
    <property type="protein sequence ID" value="KAL1892122.1"/>
    <property type="molecule type" value="Genomic_DNA"/>
</dbReference>